<organism evidence="2 3">
    <name type="scientific">Rhizobium rhizoryzae</name>
    <dbReference type="NCBI Taxonomy" id="451876"/>
    <lineage>
        <taxon>Bacteria</taxon>
        <taxon>Pseudomonadati</taxon>
        <taxon>Pseudomonadota</taxon>
        <taxon>Alphaproteobacteria</taxon>
        <taxon>Hyphomicrobiales</taxon>
        <taxon>Rhizobiaceae</taxon>
        <taxon>Rhizobium/Agrobacterium group</taxon>
        <taxon>Rhizobium</taxon>
    </lineage>
</organism>
<dbReference type="InterPro" id="IPR018490">
    <property type="entry name" value="cNMP-bd_dom_sf"/>
</dbReference>
<dbReference type="GO" id="GO:0003700">
    <property type="term" value="F:DNA-binding transcription factor activity"/>
    <property type="evidence" value="ECO:0007669"/>
    <property type="project" value="TreeGrafter"/>
</dbReference>
<accession>A0A7W6LKI1</accession>
<dbReference type="Gene3D" id="2.60.120.10">
    <property type="entry name" value="Jelly Rolls"/>
    <property type="match status" value="1"/>
</dbReference>
<comment type="caution">
    <text evidence="2">The sequence shown here is derived from an EMBL/GenBank/DDBJ whole genome shotgun (WGS) entry which is preliminary data.</text>
</comment>
<dbReference type="Pfam" id="PF00027">
    <property type="entry name" value="cNMP_binding"/>
    <property type="match status" value="1"/>
</dbReference>
<keyword evidence="3" id="KW-1185">Reference proteome</keyword>
<evidence type="ECO:0000313" key="2">
    <source>
        <dbReference type="EMBL" id="MBB4145013.1"/>
    </source>
</evidence>
<dbReference type="CDD" id="cd00038">
    <property type="entry name" value="CAP_ED"/>
    <property type="match status" value="1"/>
</dbReference>
<sequence>MLLREEVELLRNIPYFNRVDPCKLKLLAFASHRISYEPGDMIFAQGDVPEATFVLLSGNVRLTASSPCGRCETTQAEPNSMLGEMCLLSDQPRAMTATALTNVEALKIGRDCLLRLVSDNPRMSFEISRVLAETLRDRIGGLGKRFSQEAIL</sequence>
<dbReference type="PANTHER" id="PTHR24567">
    <property type="entry name" value="CRP FAMILY TRANSCRIPTIONAL REGULATORY PROTEIN"/>
    <property type="match status" value="1"/>
</dbReference>
<dbReference type="PROSITE" id="PS50042">
    <property type="entry name" value="CNMP_BINDING_3"/>
    <property type="match status" value="1"/>
</dbReference>
<dbReference type="InterPro" id="IPR000595">
    <property type="entry name" value="cNMP-bd_dom"/>
</dbReference>
<dbReference type="AlphaFoldDB" id="A0A7W6LKI1"/>
<dbReference type="EMBL" id="JACIEC010000005">
    <property type="protein sequence ID" value="MBB4145013.1"/>
    <property type="molecule type" value="Genomic_DNA"/>
</dbReference>
<proteinExistence type="predicted"/>
<feature type="domain" description="Cyclic nucleotide-binding" evidence="1">
    <location>
        <begin position="15"/>
        <end position="117"/>
    </location>
</feature>
<evidence type="ECO:0000259" key="1">
    <source>
        <dbReference type="PROSITE" id="PS50042"/>
    </source>
</evidence>
<dbReference type="GO" id="GO:0005829">
    <property type="term" value="C:cytosol"/>
    <property type="evidence" value="ECO:0007669"/>
    <property type="project" value="TreeGrafter"/>
</dbReference>
<dbReference type="Proteomes" id="UP000519897">
    <property type="component" value="Unassembled WGS sequence"/>
</dbReference>
<dbReference type="InterPro" id="IPR050397">
    <property type="entry name" value="Env_Response_Regulators"/>
</dbReference>
<name>A0A7W6LKI1_9HYPH</name>
<gene>
    <name evidence="2" type="ORF">GGQ72_003575</name>
</gene>
<dbReference type="InterPro" id="IPR014710">
    <property type="entry name" value="RmlC-like_jellyroll"/>
</dbReference>
<dbReference type="SMART" id="SM00100">
    <property type="entry name" value="cNMP"/>
    <property type="match status" value="1"/>
</dbReference>
<reference evidence="2 3" key="1">
    <citation type="submission" date="2020-08" db="EMBL/GenBank/DDBJ databases">
        <title>Genomic Encyclopedia of Type Strains, Phase IV (KMG-IV): sequencing the most valuable type-strain genomes for metagenomic binning, comparative biology and taxonomic classification.</title>
        <authorList>
            <person name="Goeker M."/>
        </authorList>
    </citation>
    <scope>NUCLEOTIDE SEQUENCE [LARGE SCALE GENOMIC DNA]</scope>
    <source>
        <strain evidence="2 3">DSM 29514</strain>
    </source>
</reference>
<dbReference type="RefSeq" id="WP_062556762.1">
    <property type="nucleotide sequence ID" value="NZ_CP049249.1"/>
</dbReference>
<evidence type="ECO:0000313" key="3">
    <source>
        <dbReference type="Proteomes" id="UP000519897"/>
    </source>
</evidence>
<dbReference type="SUPFAM" id="SSF51206">
    <property type="entry name" value="cAMP-binding domain-like"/>
    <property type="match status" value="1"/>
</dbReference>
<protein>
    <submittedName>
        <fullName evidence="2">CRP-like cAMP-binding protein</fullName>
    </submittedName>
</protein>
<dbReference type="PANTHER" id="PTHR24567:SF74">
    <property type="entry name" value="HTH-TYPE TRANSCRIPTIONAL REGULATOR ARCR"/>
    <property type="match status" value="1"/>
</dbReference>